<evidence type="ECO:0000313" key="2">
    <source>
        <dbReference type="EMBL" id="MBP2067633.1"/>
    </source>
</evidence>
<dbReference type="EMBL" id="LK022849">
    <property type="protein sequence ID" value="CDR18189.1"/>
    <property type="molecule type" value="Genomic_DNA"/>
</dbReference>
<dbReference type="GeneID" id="32474348"/>
<accession>A0A061A734</accession>
<dbReference type="EMBL" id="JAGGLR010000032">
    <property type="protein sequence ID" value="MBP2067633.1"/>
    <property type="molecule type" value="Genomic_DNA"/>
</dbReference>
<organism evidence="1">
    <name type="scientific">Streptomyces iranensis</name>
    <dbReference type="NCBI Taxonomy" id="576784"/>
    <lineage>
        <taxon>Bacteria</taxon>
        <taxon>Bacillati</taxon>
        <taxon>Actinomycetota</taxon>
        <taxon>Actinomycetes</taxon>
        <taxon>Kitasatosporales</taxon>
        <taxon>Streptomycetaceae</taxon>
        <taxon>Streptomyces</taxon>
        <taxon>Streptomyces violaceusniger group</taxon>
    </lineage>
</organism>
<protein>
    <submittedName>
        <fullName evidence="2">Aerobic-type carbon monoxide dehydrogenase small subunit (CoxS/CutS family)</fullName>
    </submittedName>
</protein>
<proteinExistence type="predicted"/>
<sequence>MTPASALTPSDDRCPVCHEPTPAETQLWTLRSHHRTSEGEVEYCVGSCGCLVILVNGEMVKSFPVERR</sequence>
<name>A0A061A734_9ACTN</name>
<evidence type="ECO:0000313" key="3">
    <source>
        <dbReference type="Proteomes" id="UP000756710"/>
    </source>
</evidence>
<dbReference type="HOGENOM" id="CLU_2792238_0_0_11"/>
<gene>
    <name evidence="2" type="ORF">J2Z30_008700</name>
    <name evidence="1" type="ORF">SIRAN84</name>
</gene>
<reference evidence="2 3" key="2">
    <citation type="submission" date="2021-03" db="EMBL/GenBank/DDBJ databases">
        <title>Genomic Encyclopedia of Type Strains, Phase IV (KMG-IV): sequencing the most valuable type-strain genomes for metagenomic binning, comparative biology and taxonomic classification.</title>
        <authorList>
            <person name="Goeker M."/>
        </authorList>
    </citation>
    <scope>NUCLEOTIDE SEQUENCE [LARGE SCALE GENOMIC DNA]</scope>
    <source>
        <strain evidence="2 3">DSM 41954</strain>
    </source>
</reference>
<dbReference type="Proteomes" id="UP000756710">
    <property type="component" value="Unassembled WGS sequence"/>
</dbReference>
<dbReference type="RefSeq" id="WP_044582685.1">
    <property type="nucleotide sequence ID" value="NZ_BAABDR010000100.1"/>
</dbReference>
<reference evidence="1" key="1">
    <citation type="submission" date="2014-05" db="EMBL/GenBank/DDBJ databases">
        <authorList>
            <person name="Horn Fabian"/>
        </authorList>
    </citation>
    <scope>NUCLEOTIDE SEQUENCE</scope>
</reference>
<keyword evidence="3" id="KW-1185">Reference proteome</keyword>
<evidence type="ECO:0000313" key="1">
    <source>
        <dbReference type="EMBL" id="CDR18189.1"/>
    </source>
</evidence>
<dbReference type="AlphaFoldDB" id="A0A061A734"/>
<dbReference type="PATRIC" id="fig|576784.4.peg.10332"/>